<dbReference type="EMBL" id="BFAA01011930">
    <property type="protein sequence ID" value="GCB79127.1"/>
    <property type="molecule type" value="Genomic_DNA"/>
</dbReference>
<comment type="caution">
    <text evidence="2">The sequence shown here is derived from an EMBL/GenBank/DDBJ whole genome shotgun (WGS) entry which is preliminary data.</text>
</comment>
<feature type="chain" id="PRO_5018967649" description="Thioredoxin domain-containing protein" evidence="1">
    <location>
        <begin position="34"/>
        <end position="171"/>
    </location>
</feature>
<dbReference type="FunFam" id="3.40.30.10:FF:000105">
    <property type="entry name" value="protein disulfide-isomerase A5 isoform X2"/>
    <property type="match status" value="1"/>
</dbReference>
<evidence type="ECO:0000313" key="2">
    <source>
        <dbReference type="EMBL" id="GCB79127.1"/>
    </source>
</evidence>
<gene>
    <name evidence="2" type="ORF">scyTo_0017840</name>
</gene>
<proteinExistence type="predicted"/>
<evidence type="ECO:0000256" key="1">
    <source>
        <dbReference type="SAM" id="SignalP"/>
    </source>
</evidence>
<reference evidence="2 3" key="1">
    <citation type="journal article" date="2018" name="Nat. Ecol. Evol.">
        <title>Shark genomes provide insights into elasmobranch evolution and the origin of vertebrates.</title>
        <authorList>
            <person name="Hara Y"/>
            <person name="Yamaguchi K"/>
            <person name="Onimaru K"/>
            <person name="Kadota M"/>
            <person name="Koyanagi M"/>
            <person name="Keeley SD"/>
            <person name="Tatsumi K"/>
            <person name="Tanaka K"/>
            <person name="Motone F"/>
            <person name="Kageyama Y"/>
            <person name="Nozu R"/>
            <person name="Adachi N"/>
            <person name="Nishimura O"/>
            <person name="Nakagawa R"/>
            <person name="Tanegashima C"/>
            <person name="Kiyatake I"/>
            <person name="Matsumoto R"/>
            <person name="Murakumo K"/>
            <person name="Nishida K"/>
            <person name="Terakita A"/>
            <person name="Kuratani S"/>
            <person name="Sato K"/>
            <person name="Hyodo S Kuraku.S."/>
        </authorList>
    </citation>
    <scope>NUCLEOTIDE SEQUENCE [LARGE SCALE GENOMIC DNA]</scope>
</reference>
<dbReference type="AlphaFoldDB" id="A0A401Q150"/>
<protein>
    <recommendedName>
        <fullName evidence="4">Thioredoxin domain-containing protein</fullName>
    </recommendedName>
</protein>
<dbReference type="OrthoDB" id="74910at2759"/>
<dbReference type="InterPro" id="IPR036249">
    <property type="entry name" value="Thioredoxin-like_sf"/>
</dbReference>
<dbReference type="CDD" id="cd03067">
    <property type="entry name" value="PDI_b_PDIR_N"/>
    <property type="match status" value="1"/>
</dbReference>
<keyword evidence="3" id="KW-1185">Reference proteome</keyword>
<evidence type="ECO:0000313" key="3">
    <source>
        <dbReference type="Proteomes" id="UP000288216"/>
    </source>
</evidence>
<dbReference type="Proteomes" id="UP000288216">
    <property type="component" value="Unassembled WGS sequence"/>
</dbReference>
<sequence>MAPRRQSGALGAAGTLQTICFLWLAVLSTCLMAAKVSPLIEKVDDHKELKKLTRTRNNVLVLYSKSAATAERPLKLLSDVAEAVKGQGTIAWVDCGNSESRKLCKKMKVEPASKKNGVELLHYKDGAFHVEYERPETFKSMVAFMRDPEGAPLWEENPEAKDVVHIDSEKV</sequence>
<feature type="signal peptide" evidence="1">
    <location>
        <begin position="1"/>
        <end position="33"/>
    </location>
</feature>
<keyword evidence="1" id="KW-0732">Signal</keyword>
<dbReference type="STRING" id="75743.A0A401Q150"/>
<name>A0A401Q150_SCYTO</name>
<dbReference type="SUPFAM" id="SSF52833">
    <property type="entry name" value="Thioredoxin-like"/>
    <property type="match status" value="1"/>
</dbReference>
<dbReference type="InterPro" id="IPR041865">
    <property type="entry name" value="PDI_b_PDIR_N"/>
</dbReference>
<evidence type="ECO:0008006" key="4">
    <source>
        <dbReference type="Google" id="ProtNLM"/>
    </source>
</evidence>
<organism evidence="2 3">
    <name type="scientific">Scyliorhinus torazame</name>
    <name type="common">Cloudy catshark</name>
    <name type="synonym">Catulus torazame</name>
    <dbReference type="NCBI Taxonomy" id="75743"/>
    <lineage>
        <taxon>Eukaryota</taxon>
        <taxon>Metazoa</taxon>
        <taxon>Chordata</taxon>
        <taxon>Craniata</taxon>
        <taxon>Vertebrata</taxon>
        <taxon>Chondrichthyes</taxon>
        <taxon>Elasmobranchii</taxon>
        <taxon>Galeomorphii</taxon>
        <taxon>Galeoidea</taxon>
        <taxon>Carcharhiniformes</taxon>
        <taxon>Scyliorhinidae</taxon>
        <taxon>Scyliorhinus</taxon>
    </lineage>
</organism>
<accession>A0A401Q150</accession>
<dbReference type="Gene3D" id="3.40.30.10">
    <property type="entry name" value="Glutaredoxin"/>
    <property type="match status" value="1"/>
</dbReference>